<evidence type="ECO:0000256" key="1">
    <source>
        <dbReference type="SAM" id="MobiDB-lite"/>
    </source>
</evidence>
<feature type="region of interest" description="Disordered" evidence="1">
    <location>
        <begin position="1"/>
        <end position="34"/>
    </location>
</feature>
<proteinExistence type="predicted"/>
<feature type="region of interest" description="Disordered" evidence="1">
    <location>
        <begin position="178"/>
        <end position="201"/>
    </location>
</feature>
<accession>A0A319EV59</accession>
<name>A0A319EV59_9EURO</name>
<dbReference type="AlphaFoldDB" id="A0A319EV59"/>
<gene>
    <name evidence="2" type="ORF">BO71DRAFT_207841</name>
</gene>
<feature type="compositionally biased region" description="Basic residues" evidence="1">
    <location>
        <begin position="178"/>
        <end position="190"/>
    </location>
</feature>
<dbReference type="VEuPathDB" id="FungiDB:BO71DRAFT_207841"/>
<reference evidence="2 3" key="1">
    <citation type="submission" date="2018-02" db="EMBL/GenBank/DDBJ databases">
        <title>The genomes of Aspergillus section Nigri reveals drivers in fungal speciation.</title>
        <authorList>
            <consortium name="DOE Joint Genome Institute"/>
            <person name="Vesth T.C."/>
            <person name="Nybo J."/>
            <person name="Theobald S."/>
            <person name="Brandl J."/>
            <person name="Frisvad J.C."/>
            <person name="Nielsen K.F."/>
            <person name="Lyhne E.K."/>
            <person name="Kogle M.E."/>
            <person name="Kuo A."/>
            <person name="Riley R."/>
            <person name="Clum A."/>
            <person name="Nolan M."/>
            <person name="Lipzen A."/>
            <person name="Salamov A."/>
            <person name="Henrissat B."/>
            <person name="Wiebenga A."/>
            <person name="De vries R.P."/>
            <person name="Grigoriev I.V."/>
            <person name="Mortensen U.H."/>
            <person name="Andersen M.R."/>
            <person name="Baker S.E."/>
        </authorList>
    </citation>
    <scope>NUCLEOTIDE SEQUENCE [LARGE SCALE GENOMIC DNA]</scope>
    <source>
        <strain evidence="2 3">CBS 707.79</strain>
    </source>
</reference>
<dbReference type="EMBL" id="KZ825856">
    <property type="protein sequence ID" value="PYH95232.1"/>
    <property type="molecule type" value="Genomic_DNA"/>
</dbReference>
<evidence type="ECO:0000313" key="2">
    <source>
        <dbReference type="EMBL" id="PYH95232.1"/>
    </source>
</evidence>
<feature type="region of interest" description="Disordered" evidence="1">
    <location>
        <begin position="152"/>
        <end position="171"/>
    </location>
</feature>
<protein>
    <submittedName>
        <fullName evidence="2">Uncharacterized protein</fullName>
    </submittedName>
</protein>
<sequence>MSMMQSQSPKRQKKKGDRKARGMGGGGGEDFGERRWWVLRQSEKANTQAIGKHGMDGVTTTVQAQDLFSWLATVPYGEATPSSPPCSLRMWQSGSSRAGRFIIRGGGLKPTPEGVGRDTQAGRAVRVTGVTAKGGAAGEGEGTVCAVSIQSSVSGGGTSPKQKGVGARVDTKRVWVKRKTQNYGKGKKEKKITGRAGNAKS</sequence>
<organism evidence="2 3">
    <name type="scientific">Aspergillus ellipticus CBS 707.79</name>
    <dbReference type="NCBI Taxonomy" id="1448320"/>
    <lineage>
        <taxon>Eukaryota</taxon>
        <taxon>Fungi</taxon>
        <taxon>Dikarya</taxon>
        <taxon>Ascomycota</taxon>
        <taxon>Pezizomycotina</taxon>
        <taxon>Eurotiomycetes</taxon>
        <taxon>Eurotiomycetidae</taxon>
        <taxon>Eurotiales</taxon>
        <taxon>Aspergillaceae</taxon>
        <taxon>Aspergillus</taxon>
        <taxon>Aspergillus subgen. Circumdati</taxon>
    </lineage>
</organism>
<dbReference type="Proteomes" id="UP000247810">
    <property type="component" value="Unassembled WGS sequence"/>
</dbReference>
<evidence type="ECO:0000313" key="3">
    <source>
        <dbReference type="Proteomes" id="UP000247810"/>
    </source>
</evidence>
<keyword evidence="3" id="KW-1185">Reference proteome</keyword>